<dbReference type="GO" id="GO:0009307">
    <property type="term" value="P:DNA restriction-modification system"/>
    <property type="evidence" value="ECO:0007669"/>
    <property type="project" value="InterPro"/>
</dbReference>
<gene>
    <name evidence="2" type="ordered locus">Desti_4237</name>
</gene>
<protein>
    <recommendedName>
        <fullName evidence="1">Restriction endonuclease type IV Mrr domain-containing protein</fullName>
    </recommendedName>
</protein>
<evidence type="ECO:0000313" key="2">
    <source>
        <dbReference type="EMBL" id="AFM26873.1"/>
    </source>
</evidence>
<proteinExistence type="predicted"/>
<dbReference type="EMBL" id="CP003360">
    <property type="protein sequence ID" value="AFM26873.1"/>
    <property type="molecule type" value="Genomic_DNA"/>
</dbReference>
<dbReference type="HOGENOM" id="CLU_079309_0_0_7"/>
<dbReference type="KEGG" id="dti:Desti_4237"/>
<dbReference type="Pfam" id="PF04471">
    <property type="entry name" value="Mrr_cat"/>
    <property type="match status" value="1"/>
</dbReference>
<dbReference type="eggNOG" id="ENOG5032RV5">
    <property type="taxonomic scope" value="Bacteria"/>
</dbReference>
<reference evidence="3" key="1">
    <citation type="submission" date="2012-06" db="EMBL/GenBank/DDBJ databases">
        <title>Complete sequence of chromosome of Desulfomonile tiedjei DSM 6799.</title>
        <authorList>
            <person name="Lucas S."/>
            <person name="Copeland A."/>
            <person name="Lapidus A."/>
            <person name="Glavina del Rio T."/>
            <person name="Dalin E."/>
            <person name="Tice H."/>
            <person name="Bruce D."/>
            <person name="Goodwin L."/>
            <person name="Pitluck S."/>
            <person name="Peters L."/>
            <person name="Ovchinnikova G."/>
            <person name="Zeytun A."/>
            <person name="Lu M."/>
            <person name="Kyrpides N."/>
            <person name="Mavromatis K."/>
            <person name="Ivanova N."/>
            <person name="Brettin T."/>
            <person name="Detter J.C."/>
            <person name="Han C."/>
            <person name="Larimer F."/>
            <person name="Land M."/>
            <person name="Hauser L."/>
            <person name="Markowitz V."/>
            <person name="Cheng J.-F."/>
            <person name="Hugenholtz P."/>
            <person name="Woyke T."/>
            <person name="Wu D."/>
            <person name="Spring S."/>
            <person name="Schroeder M."/>
            <person name="Brambilla E."/>
            <person name="Klenk H.-P."/>
            <person name="Eisen J.A."/>
        </authorList>
    </citation>
    <scope>NUCLEOTIDE SEQUENCE [LARGE SCALE GENOMIC DNA]</scope>
    <source>
        <strain evidence="3">ATCC 49306 / DSM 6799 / DCB-1</strain>
    </source>
</reference>
<feature type="domain" description="Restriction endonuclease type IV Mrr" evidence="1">
    <location>
        <begin position="45"/>
        <end position="120"/>
    </location>
</feature>
<sequence>MDADLYSQAIEYEQLTQAVYQAIWKTKDIGNITVTRNGRFKGRSGVEHQIDVFWKYEKDEQIQTIIIECKNYSSNLTLEKVRNFFGVLKDLENTPEVGSVRGLLVTKVGYQSGTADFAKFYGIGLKLLRKPIEADWKERIKNLHFEIVAKSLVSTPEHPIELKLFLRASTKEQAARLQATEAEGKLKIPLGPNLKFLDLNGEECTDEIGWWLPQALNCLDKEEGVLYEEAIKMGDLYIRLDLGGPEPELVEVIGLVAKYYVETIAFSETIIHGQEIVEAILKDHFTDDVEFVKYRNDETLFHNPG</sequence>
<dbReference type="GO" id="GO:0003677">
    <property type="term" value="F:DNA binding"/>
    <property type="evidence" value="ECO:0007669"/>
    <property type="project" value="InterPro"/>
</dbReference>
<dbReference type="SUPFAM" id="SSF52980">
    <property type="entry name" value="Restriction endonuclease-like"/>
    <property type="match status" value="1"/>
</dbReference>
<dbReference type="InterPro" id="IPR011856">
    <property type="entry name" value="tRNA_endonuc-like_dom_sf"/>
</dbReference>
<dbReference type="AlphaFoldDB" id="I4CBD2"/>
<dbReference type="Gene3D" id="3.40.1350.10">
    <property type="match status" value="1"/>
</dbReference>
<evidence type="ECO:0000259" key="1">
    <source>
        <dbReference type="Pfam" id="PF04471"/>
    </source>
</evidence>
<dbReference type="InterPro" id="IPR011335">
    <property type="entry name" value="Restrct_endonuc-II-like"/>
</dbReference>
<dbReference type="RefSeq" id="WP_014811993.1">
    <property type="nucleotide sequence ID" value="NC_018025.1"/>
</dbReference>
<keyword evidence="3" id="KW-1185">Reference proteome</keyword>
<organism evidence="2 3">
    <name type="scientific">Desulfomonile tiedjei (strain ATCC 49306 / DSM 6799 / DCB-1)</name>
    <dbReference type="NCBI Taxonomy" id="706587"/>
    <lineage>
        <taxon>Bacteria</taxon>
        <taxon>Pseudomonadati</taxon>
        <taxon>Thermodesulfobacteriota</taxon>
        <taxon>Desulfomonilia</taxon>
        <taxon>Desulfomonilales</taxon>
        <taxon>Desulfomonilaceae</taxon>
        <taxon>Desulfomonile</taxon>
    </lineage>
</organism>
<evidence type="ECO:0000313" key="3">
    <source>
        <dbReference type="Proteomes" id="UP000006055"/>
    </source>
</evidence>
<name>I4CBD2_DESTA</name>
<accession>I4CBD2</accession>
<dbReference type="Proteomes" id="UP000006055">
    <property type="component" value="Chromosome"/>
</dbReference>
<dbReference type="GO" id="GO:0004519">
    <property type="term" value="F:endonuclease activity"/>
    <property type="evidence" value="ECO:0007669"/>
    <property type="project" value="InterPro"/>
</dbReference>
<dbReference type="STRING" id="706587.Desti_4237"/>
<dbReference type="OrthoDB" id="5191874at2"/>
<dbReference type="InterPro" id="IPR007560">
    <property type="entry name" value="Restrct_endonuc_IV_Mrr"/>
</dbReference>